<evidence type="ECO:0008006" key="3">
    <source>
        <dbReference type="Google" id="ProtNLM"/>
    </source>
</evidence>
<dbReference type="RefSeq" id="XP_047760326.1">
    <property type="nucleotide sequence ID" value="XM_047903937.1"/>
</dbReference>
<dbReference type="Proteomes" id="UP000756132">
    <property type="component" value="Chromosome 4"/>
</dbReference>
<proteinExistence type="predicted"/>
<sequence>MSHPSDGLTPLTEPDTTIVPAIRASINLLDLPAEILERIFEYTFTIDDIYSLYDLVDYRVVLPWQQVGHPRLTISGAWYAAALRPFLRTATLSCGGCPSRLNMPGAQMSAFLYSVEIARMESFKRLWITSISCPLPVEGGVRTAWETYLQSVLPKLPNLRSLRLTGVTTKNTSGLRPTRGTSHICTSFLEKATWINAVVARPRLQRFLATSATEDIAVMKEALKLAAYVQIRMMARNDPRGVARWTGGRDGIGQFCNDLRIVQDELQPHAMTLRTVFSVLPKILQLRGYWQEAEDYKTWMKSLKATMLTIGKSPPSRDQEIAPVAVAA</sequence>
<gene>
    <name evidence="1" type="ORF">CLAFUR5_04789</name>
</gene>
<name>A0A9Q8P7A8_PASFU</name>
<organism evidence="1 2">
    <name type="scientific">Passalora fulva</name>
    <name type="common">Tomato leaf mold</name>
    <name type="synonym">Cladosporium fulvum</name>
    <dbReference type="NCBI Taxonomy" id="5499"/>
    <lineage>
        <taxon>Eukaryota</taxon>
        <taxon>Fungi</taxon>
        <taxon>Dikarya</taxon>
        <taxon>Ascomycota</taxon>
        <taxon>Pezizomycotina</taxon>
        <taxon>Dothideomycetes</taxon>
        <taxon>Dothideomycetidae</taxon>
        <taxon>Mycosphaerellales</taxon>
        <taxon>Mycosphaerellaceae</taxon>
        <taxon>Fulvia</taxon>
    </lineage>
</organism>
<dbReference type="KEGG" id="ffu:CLAFUR5_04789"/>
<dbReference type="EMBL" id="CP090166">
    <property type="protein sequence ID" value="UJO15960.1"/>
    <property type="molecule type" value="Genomic_DNA"/>
</dbReference>
<dbReference type="AlphaFoldDB" id="A0A9Q8P7A8"/>
<reference evidence="1" key="1">
    <citation type="submission" date="2021-12" db="EMBL/GenBank/DDBJ databases">
        <authorList>
            <person name="Zaccaron A."/>
            <person name="Stergiopoulos I."/>
        </authorList>
    </citation>
    <scope>NUCLEOTIDE SEQUENCE</scope>
    <source>
        <strain evidence="1">Race5_Kim</strain>
    </source>
</reference>
<accession>A0A9Q8P7A8</accession>
<keyword evidence="2" id="KW-1185">Reference proteome</keyword>
<evidence type="ECO:0000313" key="1">
    <source>
        <dbReference type="EMBL" id="UJO15960.1"/>
    </source>
</evidence>
<protein>
    <recommendedName>
        <fullName evidence="3">F-box domain-containing protein</fullName>
    </recommendedName>
</protein>
<reference evidence="1" key="2">
    <citation type="journal article" date="2022" name="Microb. Genom.">
        <title>A chromosome-scale genome assembly of the tomato pathogen Cladosporium fulvum reveals a compartmentalized genome architecture and the presence of a dispensable chromosome.</title>
        <authorList>
            <person name="Zaccaron A.Z."/>
            <person name="Chen L.H."/>
            <person name="Samaras A."/>
            <person name="Stergiopoulos I."/>
        </authorList>
    </citation>
    <scope>NUCLEOTIDE SEQUENCE</scope>
    <source>
        <strain evidence="1">Race5_Kim</strain>
    </source>
</reference>
<dbReference type="GeneID" id="71984667"/>
<evidence type="ECO:0000313" key="2">
    <source>
        <dbReference type="Proteomes" id="UP000756132"/>
    </source>
</evidence>